<accession>A0A2Y9BF96</accession>
<evidence type="ECO:0000313" key="3">
    <source>
        <dbReference type="Proteomes" id="UP000245845"/>
    </source>
</evidence>
<organism evidence="2 3">
    <name type="scientific">Faecalicatena orotica</name>
    <dbReference type="NCBI Taxonomy" id="1544"/>
    <lineage>
        <taxon>Bacteria</taxon>
        <taxon>Bacillati</taxon>
        <taxon>Bacillota</taxon>
        <taxon>Clostridia</taxon>
        <taxon>Lachnospirales</taxon>
        <taxon>Lachnospiraceae</taxon>
        <taxon>Faecalicatena</taxon>
    </lineage>
</organism>
<dbReference type="RefSeq" id="WP_109731543.1">
    <property type="nucleotide sequence ID" value="NZ_BAAACK010000011.1"/>
</dbReference>
<dbReference type="SUPFAM" id="SSF63829">
    <property type="entry name" value="Calcium-dependent phosphotriesterase"/>
    <property type="match status" value="1"/>
</dbReference>
<gene>
    <name evidence="2" type="ORF">A8806_107151</name>
</gene>
<evidence type="ECO:0000256" key="1">
    <source>
        <dbReference type="SAM" id="SignalP"/>
    </source>
</evidence>
<proteinExistence type="predicted"/>
<dbReference type="InterPro" id="IPR006059">
    <property type="entry name" value="SBP"/>
</dbReference>
<name>A0A2Y9BF96_9FIRM</name>
<comment type="caution">
    <text evidence="2">The sequence shown here is derived from an EMBL/GenBank/DDBJ whole genome shotgun (WGS) entry which is preliminary data.</text>
</comment>
<sequence>MKNMWKYTIVFLLILSLAAGGLTGCKGDGKKKSSGKGRYVEKDIEFPVKEGQEQFMSFLQSKDGNPLLFASNYLRAEIARYEYVDGKWEETDLDWFSRLHDEGMPTIGKVRDVQESDDGTQVVIMQGTAGTPDIICRGKVGSAGEILDIPYVTEKSGNQYMAITNMVIDKEGNYWMNDLNNLKAVVISPDTLETIMEVDSAYYGDVFSGYGRLAKGKDGSIAVQAEDGICNIYDAKSLETKGKLTFEKGEWPALCSDGSNWYAVSEKGISRCQIGSDMTEIMMDGGMGMMGQPKYRAGSVIMGSDDDFYVLYGQNKDYDYSLKHYVYDPDISAVPEKTLTVFGLSDNDTVRQGIQEFQRKNPDVRVDFHTSGKEDSEVTSDDIRTLNTELLSGNGADVLLMDGLPLDAYIEKGTLADLTDFTKELTAEDSYLDNILENTAQKDGRIYALPIKFRIPIMYGSPEVREALESIDSLERYLDKKPDATVFSFPDHWYIRDLLFQLYHEEIVKTNGKVDQKKLRTLLELEEKICENAGTKEFEERNGITEKYKDSAGVFTSWAEFGIIKHPDTAETAEISSVPGMTFPYGIMRELSLSPVSIQNLYHPVGIVGVNQNSTQKDLAEEFLKFLLSEEVQSVQQKEGLPVLADSMDGLKEELDSTYMNSLSSGWRFETEDGEMEFIAFGYAVTEEELRGLLDMSRTLTKPLIQDRAVWGIYQENAEKYLEGSIDVDEAVETIAQKADTYLAE</sequence>
<protein>
    <submittedName>
        <fullName evidence="2">ABC-type glycerol-3-phosphate transport system substrate-binding protein</fullName>
    </submittedName>
</protein>
<feature type="signal peptide" evidence="1">
    <location>
        <begin position="1"/>
        <end position="21"/>
    </location>
</feature>
<dbReference type="AlphaFoldDB" id="A0A2Y9BF96"/>
<dbReference type="Gene3D" id="3.40.190.10">
    <property type="entry name" value="Periplasmic binding protein-like II"/>
    <property type="match status" value="1"/>
</dbReference>
<reference evidence="2 3" key="1">
    <citation type="submission" date="2018-05" db="EMBL/GenBank/DDBJ databases">
        <title>The Hungate 1000. A catalogue of reference genomes from the rumen microbiome.</title>
        <authorList>
            <person name="Kelly W."/>
        </authorList>
    </citation>
    <scope>NUCLEOTIDE SEQUENCE [LARGE SCALE GENOMIC DNA]</scope>
    <source>
        <strain evidence="2 3">NLAE-zl-C242</strain>
    </source>
</reference>
<feature type="chain" id="PRO_5043162152" evidence="1">
    <location>
        <begin position="22"/>
        <end position="745"/>
    </location>
</feature>
<keyword evidence="1" id="KW-0732">Signal</keyword>
<dbReference type="PROSITE" id="PS51257">
    <property type="entry name" value="PROKAR_LIPOPROTEIN"/>
    <property type="match status" value="1"/>
</dbReference>
<dbReference type="PANTHER" id="PTHR43649:SF12">
    <property type="entry name" value="DIACETYLCHITOBIOSE BINDING PROTEIN DASA"/>
    <property type="match status" value="1"/>
</dbReference>
<dbReference type="InterPro" id="IPR050490">
    <property type="entry name" value="Bact_solute-bd_prot1"/>
</dbReference>
<evidence type="ECO:0000313" key="2">
    <source>
        <dbReference type="EMBL" id="PWJ29003.1"/>
    </source>
</evidence>
<keyword evidence="3" id="KW-1185">Reference proteome</keyword>
<dbReference type="Pfam" id="PF01547">
    <property type="entry name" value="SBP_bac_1"/>
    <property type="match status" value="1"/>
</dbReference>
<dbReference type="PANTHER" id="PTHR43649">
    <property type="entry name" value="ARABINOSE-BINDING PROTEIN-RELATED"/>
    <property type="match status" value="1"/>
</dbReference>
<dbReference type="SUPFAM" id="SSF53850">
    <property type="entry name" value="Periplasmic binding protein-like II"/>
    <property type="match status" value="1"/>
</dbReference>
<dbReference type="EMBL" id="QGDL01000007">
    <property type="protein sequence ID" value="PWJ29003.1"/>
    <property type="molecule type" value="Genomic_DNA"/>
</dbReference>
<dbReference type="OrthoDB" id="2081033at2"/>
<dbReference type="Proteomes" id="UP000245845">
    <property type="component" value="Unassembled WGS sequence"/>
</dbReference>